<accession>A0A8S5SV29</accession>
<protein>
    <submittedName>
        <fullName evidence="1">Uncharacterized protein</fullName>
    </submittedName>
</protein>
<evidence type="ECO:0000313" key="1">
    <source>
        <dbReference type="EMBL" id="DAF54527.1"/>
    </source>
</evidence>
<reference evidence="1" key="1">
    <citation type="journal article" date="2021" name="Proc. Natl. Acad. Sci. U.S.A.">
        <title>A Catalog of Tens of Thousands of Viruses from Human Metagenomes Reveals Hidden Associations with Chronic Diseases.</title>
        <authorList>
            <person name="Tisza M.J."/>
            <person name="Buck C.B."/>
        </authorList>
    </citation>
    <scope>NUCLEOTIDE SEQUENCE</scope>
    <source>
        <strain evidence="1">CtKwY15</strain>
    </source>
</reference>
<organism evidence="1">
    <name type="scientific">Siphoviridae sp. ctKwY15</name>
    <dbReference type="NCBI Taxonomy" id="2827843"/>
    <lineage>
        <taxon>Viruses</taxon>
        <taxon>Duplodnaviria</taxon>
        <taxon>Heunggongvirae</taxon>
        <taxon>Uroviricota</taxon>
        <taxon>Caudoviricetes</taxon>
    </lineage>
</organism>
<proteinExistence type="predicted"/>
<name>A0A8S5SV29_9CAUD</name>
<dbReference type="EMBL" id="BK032679">
    <property type="protein sequence ID" value="DAF54527.1"/>
    <property type="molecule type" value="Genomic_DNA"/>
</dbReference>
<sequence length="55" mass="6465">MKFEKEVKFDVNLQELFDDLDRKDQEHFLAENITSASDDTLVQELINRGYECVKG</sequence>